<dbReference type="GO" id="GO:0004540">
    <property type="term" value="F:RNA nuclease activity"/>
    <property type="evidence" value="ECO:0007669"/>
    <property type="project" value="InterPro"/>
</dbReference>
<sequence>MDVGGEMNFTYVDNSNVFLEGRRASAVAKKLLGAESYIEAMNNRILDNTWNLDYGLLHQFACGDAENIGGAKLWGSPPPSDSFWHMVESKGFEVKTYEKNFAGKEKKVDVAIAHQITKDAYSGKISKGTDEITLVAGDKDFVPVVEDLVENGYQVHVVFWENAAPELKVVCSKFISLNPYLDNLTK</sequence>
<feature type="domain" description="NYN" evidence="1">
    <location>
        <begin position="50"/>
        <end position="177"/>
    </location>
</feature>
<dbReference type="AlphaFoldDB" id="I6LCL7"/>
<protein>
    <recommendedName>
        <fullName evidence="1">NYN domain-containing protein</fullName>
    </recommendedName>
</protein>
<dbReference type="Gene3D" id="3.40.50.1010">
    <property type="entry name" value="5'-nuclease"/>
    <property type="match status" value="1"/>
</dbReference>
<dbReference type="EMBL" id="AY597277">
    <property type="protein sequence ID" value="AAT96127.1"/>
    <property type="molecule type" value="Genomic_DNA"/>
</dbReference>
<accession>I6LCL7</accession>
<evidence type="ECO:0000313" key="2">
    <source>
        <dbReference type="EMBL" id="AAT96127.1"/>
    </source>
</evidence>
<dbReference type="InterPro" id="IPR021139">
    <property type="entry name" value="NYN"/>
</dbReference>
<dbReference type="Pfam" id="PF01936">
    <property type="entry name" value="NYN"/>
    <property type="match status" value="1"/>
</dbReference>
<name>I6LCL7_PSEVI</name>
<evidence type="ECO:0000259" key="1">
    <source>
        <dbReference type="Pfam" id="PF01936"/>
    </source>
</evidence>
<reference evidence="2" key="1">
    <citation type="journal article" date="2006" name="Proc. Natl. Acad. Sci. U.S.A.">
        <title>Presence/absence polymorphism for alternative pathogenicity islands in Pseudomonas viridiflava, a pathogen of Arabidopsis.</title>
        <authorList>
            <person name="Araki H."/>
            <person name="Tian D."/>
            <person name="Goss E.M."/>
            <person name="Jakob K."/>
            <person name="Halldorsdottir S.S."/>
            <person name="Kreitman M."/>
            <person name="Bergelson J."/>
        </authorList>
    </citation>
    <scope>NUCLEOTIDE SEQUENCE</scope>
    <source>
        <strain evidence="2">LP23.1a</strain>
    </source>
</reference>
<organism evidence="2">
    <name type="scientific">Pseudomonas viridiflava</name>
    <name type="common">Phytomonas viridiflava</name>
    <dbReference type="NCBI Taxonomy" id="33069"/>
    <lineage>
        <taxon>Bacteria</taxon>
        <taxon>Pseudomonadati</taxon>
        <taxon>Pseudomonadota</taxon>
        <taxon>Gammaproteobacteria</taxon>
        <taxon>Pseudomonadales</taxon>
        <taxon>Pseudomonadaceae</taxon>
        <taxon>Pseudomonas</taxon>
    </lineage>
</organism>
<proteinExistence type="predicted"/>
<dbReference type="CDD" id="cd18724">
    <property type="entry name" value="PIN_LabA-like"/>
    <property type="match status" value="1"/>
</dbReference>